<reference evidence="2" key="1">
    <citation type="submission" date="2017-02" db="EMBL/GenBank/DDBJ databases">
        <authorList>
            <person name="Varghese N."/>
            <person name="Submissions S."/>
        </authorList>
    </citation>
    <scope>NUCLEOTIDE SEQUENCE [LARGE SCALE GENOMIC DNA]</scope>
    <source>
        <strain evidence="2">ATCC BAA-34</strain>
    </source>
</reference>
<proteinExistence type="predicted"/>
<accession>A0A1T4R802</accession>
<evidence type="ECO:0000313" key="1">
    <source>
        <dbReference type="EMBL" id="SKA12210.1"/>
    </source>
</evidence>
<dbReference type="EMBL" id="FUWR01000018">
    <property type="protein sequence ID" value="SKA12210.1"/>
    <property type="molecule type" value="Genomic_DNA"/>
</dbReference>
<organism evidence="1 2">
    <name type="scientific">Trichlorobacter thiogenes</name>
    <dbReference type="NCBI Taxonomy" id="115783"/>
    <lineage>
        <taxon>Bacteria</taxon>
        <taxon>Pseudomonadati</taxon>
        <taxon>Thermodesulfobacteriota</taxon>
        <taxon>Desulfuromonadia</taxon>
        <taxon>Geobacterales</taxon>
        <taxon>Geobacteraceae</taxon>
        <taxon>Trichlorobacter</taxon>
    </lineage>
</organism>
<gene>
    <name evidence="1" type="ORF">SAMN02745119_02740</name>
</gene>
<evidence type="ECO:0000313" key="2">
    <source>
        <dbReference type="Proteomes" id="UP000190102"/>
    </source>
</evidence>
<protein>
    <recommendedName>
        <fullName evidence="3">Transposase</fullName>
    </recommendedName>
</protein>
<dbReference type="Proteomes" id="UP000190102">
    <property type="component" value="Unassembled WGS sequence"/>
</dbReference>
<sequence length="267" mass="30639">MNMGRMYSCPFLCSDANYPMQMNQTLQHAEIRSTLQCPTCSTSRLYQLADGRFKCSLCRKIFSATANRQNRLAPIVREGLATAFWNMDGTADTANALDLNIKTVQKYFGLLREHLAKLSRQTILQQFESDTLPASWFQSFPQQQSCGQTANPIAAIVKSGDAINFLFAAPVSSQPRFQETAILGWLFAQDDESLQRLNLDRMHCQSRDSDSITLATPFWRFIKQGLIHYQGGFRHHFFQYLREMEFRYNDRQKQRGPDICLHVLAAE</sequence>
<dbReference type="AlphaFoldDB" id="A0A1T4R802"/>
<keyword evidence="2" id="KW-1185">Reference proteome</keyword>
<dbReference type="STRING" id="115783.SAMN02745119_02740"/>
<name>A0A1T4R802_9BACT</name>
<evidence type="ECO:0008006" key="3">
    <source>
        <dbReference type="Google" id="ProtNLM"/>
    </source>
</evidence>